<evidence type="ECO:0000313" key="1">
    <source>
        <dbReference type="EMBL" id="AGI61867.1"/>
    </source>
</evidence>
<reference evidence="1 2" key="1">
    <citation type="journal article" date="2013" name="Virol. J.">
        <title>Whole genome sequencing and comparative genomic analyses of two Vibrio cholerae O139 Bengal-specific Podoviruses to other N4-like phages reveal extensive genetic diversity.</title>
        <authorList>
            <person name="Fouts D.E."/>
            <person name="Klumpp J."/>
            <person name="Bishop-Lilly K.A."/>
            <person name="Rajavel M."/>
            <person name="Willner K.M."/>
            <person name="Butani A."/>
            <person name="Henry M."/>
            <person name="Biswas B."/>
            <person name="Li M."/>
            <person name="Albert M.J."/>
            <person name="Loessner M.J."/>
            <person name="Calendar R."/>
            <person name="Sozhamannan S."/>
        </authorList>
    </citation>
    <scope>NUCLEOTIDE SEQUENCE [LARGE SCALE GENOMIC DNA]</scope>
</reference>
<evidence type="ECO:0000313" key="2">
    <source>
        <dbReference type="Proteomes" id="UP000014321"/>
    </source>
</evidence>
<organism evidence="1 2">
    <name type="scientific">Vibrio phage VCO139</name>
    <dbReference type="NCBI Taxonomy" id="1283073"/>
    <lineage>
        <taxon>Viruses</taxon>
        <taxon>Duplodnaviria</taxon>
        <taxon>Heunggongvirae</taxon>
        <taxon>Uroviricota</taxon>
        <taxon>Caudoviricetes</taxon>
        <taxon>Schitoviridae</taxon>
        <taxon>Pacinivirus</taxon>
        <taxon>Pacinivirus VCO139</taxon>
    </lineage>
</organism>
<dbReference type="Proteomes" id="UP000014321">
    <property type="component" value="Segment"/>
</dbReference>
<proteinExistence type="predicted"/>
<protein>
    <submittedName>
        <fullName evidence="1">Uncharacterized protein</fullName>
    </submittedName>
</protein>
<accession>R9R4J3</accession>
<keyword evidence="2" id="KW-1185">Reference proteome</keyword>
<dbReference type="EMBL" id="KC438283">
    <property type="protein sequence ID" value="AGI61867.1"/>
    <property type="molecule type" value="Genomic_DNA"/>
</dbReference>
<sequence>MQLKPIYEETFLKNIIYYFNFNRNYNYTFNPRLRFFTRHDYIKPLSEYTWLRKVK</sequence>
<gene>
    <name evidence="1" type="ORF">VCO139_0037</name>
</gene>
<name>R9R4J3_9CAUD</name>